<feature type="transmembrane region" description="Helical" evidence="5">
    <location>
        <begin position="391"/>
        <end position="412"/>
    </location>
</feature>
<feature type="domain" description="Dendritic cell-specific transmembrane protein-like" evidence="6">
    <location>
        <begin position="423"/>
        <end position="578"/>
    </location>
</feature>
<accession>A0A8B6H292</accession>
<evidence type="ECO:0000313" key="8">
    <source>
        <dbReference type="Proteomes" id="UP000596742"/>
    </source>
</evidence>
<keyword evidence="2 5" id="KW-0812">Transmembrane</keyword>
<evidence type="ECO:0000259" key="6">
    <source>
        <dbReference type="Pfam" id="PF07782"/>
    </source>
</evidence>
<dbReference type="PANTHER" id="PTHR21041:SF9">
    <property type="entry name" value="DENDRITIC CELL-SPECIFIC TRANSMEMBRANE PROTEIN-LIKE DOMAIN-CONTAINING PROTEIN"/>
    <property type="match status" value="1"/>
</dbReference>
<keyword evidence="8" id="KW-1185">Reference proteome</keyword>
<dbReference type="AlphaFoldDB" id="A0A8B6H292"/>
<keyword evidence="4 5" id="KW-0472">Membrane</keyword>
<feature type="transmembrane region" description="Helical" evidence="5">
    <location>
        <begin position="478"/>
        <end position="502"/>
    </location>
</feature>
<dbReference type="GO" id="GO:0016020">
    <property type="term" value="C:membrane"/>
    <property type="evidence" value="ECO:0007669"/>
    <property type="project" value="UniProtKB-SubCell"/>
</dbReference>
<dbReference type="InterPro" id="IPR012858">
    <property type="entry name" value="DC_STAMP-like"/>
</dbReference>
<comment type="caution">
    <text evidence="7">The sequence shown here is derived from an EMBL/GenBank/DDBJ whole genome shotgun (WGS) entry which is preliminary data.</text>
</comment>
<feature type="transmembrane region" description="Helical" evidence="5">
    <location>
        <begin position="97"/>
        <end position="118"/>
    </location>
</feature>
<sequence>MADPLSIIIKAIKVKIALNRLSRLKENAVRLHMGLPPKTKWTEECYAGFMSSLRTACCEIFTPCCVLGKIKRPEVPDNCIKRIFFNGTYENDVFKNVLGFIFGVLVTIILYLIMVFQIKFTPLTSSLVCTFLGAVLTLGLAFTSQTRLMVLLMIPQFFTSKGRTFLLMYAVVLVMNHPVQNFNKNVLVMSDSSTCGQEMAFNQTKEVIEAAFSPMAGVINMINKLMDALKQFAALIRKAFTALQSAITEIAAVLGRALKWLGNIVNTCNEKMGQPYRRCNKAFETAFTRCKDALGIFGFICHVVKAVSYVCYICKITDLLCIIASWIKNVVVDKIVKPVKSAIFDIKMMFYFNVTINYHYEFNMTQSKSYTQVRKDIMNEVKERLGSFSEFMSVMTNVMLFTIIFVFIKAVLYRQKYLNSDKFDNYYLTFKVQEVDQRRKQMGKESIYPMTRKEKGKYVSSTSIKLVRSERSKMAKGIFMLFIAGCHAAFYLMSDYGLWWLLTMLKKHLMLKTNNTVPPHLKMHVQGRGAMADMYRAMISMFDPLAQAGVKLDTTPCLPTPYEPEWAVYDEIGKYTAFSILEDLHIIERTKYNKLPIVFILQMNKKINNTVLQPTKFYKMAFDAGKFLKTPDLESFDNLKKEELVLLAKHLKLDFKVSMRKQIIKNLVIDKLVDAEILGEEALELKVENVDAFKLKQLALEHELKLKELEMKERLEMEKIKEKEDEFKLKNELEMRERLEMEKN</sequence>
<gene>
    <name evidence="7" type="ORF">MGAL_10B005672</name>
</gene>
<evidence type="ECO:0000313" key="7">
    <source>
        <dbReference type="EMBL" id="VDI72891.1"/>
    </source>
</evidence>
<dbReference type="Proteomes" id="UP000596742">
    <property type="component" value="Unassembled WGS sequence"/>
</dbReference>
<reference evidence="7" key="1">
    <citation type="submission" date="2018-11" db="EMBL/GenBank/DDBJ databases">
        <authorList>
            <person name="Alioto T."/>
            <person name="Alioto T."/>
        </authorList>
    </citation>
    <scope>NUCLEOTIDE SEQUENCE</scope>
</reference>
<protein>
    <recommendedName>
        <fullName evidence="6">Dendritic cell-specific transmembrane protein-like domain-containing protein</fullName>
    </recommendedName>
</protein>
<dbReference type="EMBL" id="UYJE01009370">
    <property type="protein sequence ID" value="VDI72891.1"/>
    <property type="molecule type" value="Genomic_DNA"/>
</dbReference>
<dbReference type="Pfam" id="PF07782">
    <property type="entry name" value="DC_STAMP"/>
    <property type="match status" value="1"/>
</dbReference>
<evidence type="ECO:0000256" key="1">
    <source>
        <dbReference type="ARBA" id="ARBA00004141"/>
    </source>
</evidence>
<dbReference type="PANTHER" id="PTHR21041">
    <property type="entry name" value="DENDRITIC CELL-SPECIFIC TRANSMEMBRANE PROTEIN"/>
    <property type="match status" value="1"/>
</dbReference>
<proteinExistence type="predicted"/>
<dbReference type="InterPro" id="IPR051856">
    <property type="entry name" value="CSR-E3_Ligase_Protein"/>
</dbReference>
<feature type="transmembrane region" description="Helical" evidence="5">
    <location>
        <begin position="124"/>
        <end position="143"/>
    </location>
</feature>
<evidence type="ECO:0000256" key="4">
    <source>
        <dbReference type="ARBA" id="ARBA00023136"/>
    </source>
</evidence>
<keyword evidence="3 5" id="KW-1133">Transmembrane helix</keyword>
<evidence type="ECO:0000256" key="3">
    <source>
        <dbReference type="ARBA" id="ARBA00022989"/>
    </source>
</evidence>
<feature type="transmembrane region" description="Helical" evidence="5">
    <location>
        <begin position="164"/>
        <end position="180"/>
    </location>
</feature>
<dbReference type="OrthoDB" id="6598372at2759"/>
<name>A0A8B6H292_MYTGA</name>
<dbReference type="Pfam" id="PF26039">
    <property type="entry name" value="Dcst2"/>
    <property type="match status" value="1"/>
</dbReference>
<evidence type="ECO:0000256" key="2">
    <source>
        <dbReference type="ARBA" id="ARBA00022692"/>
    </source>
</evidence>
<evidence type="ECO:0000256" key="5">
    <source>
        <dbReference type="SAM" id="Phobius"/>
    </source>
</evidence>
<organism evidence="7 8">
    <name type="scientific">Mytilus galloprovincialis</name>
    <name type="common">Mediterranean mussel</name>
    <dbReference type="NCBI Taxonomy" id="29158"/>
    <lineage>
        <taxon>Eukaryota</taxon>
        <taxon>Metazoa</taxon>
        <taxon>Spiralia</taxon>
        <taxon>Lophotrochozoa</taxon>
        <taxon>Mollusca</taxon>
        <taxon>Bivalvia</taxon>
        <taxon>Autobranchia</taxon>
        <taxon>Pteriomorphia</taxon>
        <taxon>Mytilida</taxon>
        <taxon>Mytiloidea</taxon>
        <taxon>Mytilidae</taxon>
        <taxon>Mytilinae</taxon>
        <taxon>Mytilus</taxon>
    </lineage>
</organism>
<comment type="subcellular location">
    <subcellularLocation>
        <location evidence="1">Membrane</location>
        <topology evidence="1">Multi-pass membrane protein</topology>
    </subcellularLocation>
</comment>